<feature type="compositionally biased region" description="Basic and acidic residues" evidence="2">
    <location>
        <begin position="35"/>
        <end position="46"/>
    </location>
</feature>
<feature type="coiled-coil region" evidence="1">
    <location>
        <begin position="1"/>
        <end position="28"/>
    </location>
</feature>
<organism evidence="3">
    <name type="scientific">Hexamita inflata</name>
    <dbReference type="NCBI Taxonomy" id="28002"/>
    <lineage>
        <taxon>Eukaryota</taxon>
        <taxon>Metamonada</taxon>
        <taxon>Diplomonadida</taxon>
        <taxon>Hexamitidae</taxon>
        <taxon>Hexamitinae</taxon>
        <taxon>Hexamita</taxon>
    </lineage>
</organism>
<feature type="region of interest" description="Disordered" evidence="2">
    <location>
        <begin position="35"/>
        <end position="55"/>
    </location>
</feature>
<dbReference type="AlphaFoldDB" id="A0AA86TNZ6"/>
<reference evidence="3" key="1">
    <citation type="submission" date="2023-06" db="EMBL/GenBank/DDBJ databases">
        <authorList>
            <person name="Kurt Z."/>
        </authorList>
    </citation>
    <scope>NUCLEOTIDE SEQUENCE</scope>
</reference>
<accession>A0AA86TNZ6</accession>
<dbReference type="EMBL" id="CATOUU010000279">
    <property type="protein sequence ID" value="CAI9923215.1"/>
    <property type="molecule type" value="Genomic_DNA"/>
</dbReference>
<keyword evidence="1" id="KW-0175">Coiled coil</keyword>
<evidence type="ECO:0000256" key="1">
    <source>
        <dbReference type="SAM" id="Coils"/>
    </source>
</evidence>
<evidence type="ECO:0000256" key="2">
    <source>
        <dbReference type="SAM" id="MobiDB-lite"/>
    </source>
</evidence>
<protein>
    <submittedName>
        <fullName evidence="4">Hypothetical_protein</fullName>
    </submittedName>
</protein>
<evidence type="ECO:0000313" key="3">
    <source>
        <dbReference type="EMBL" id="CAI9923215.1"/>
    </source>
</evidence>
<dbReference type="Proteomes" id="UP001642409">
    <property type="component" value="Unassembled WGS sequence"/>
</dbReference>
<gene>
    <name evidence="3" type="ORF">HINF_LOCUS10860</name>
    <name evidence="4" type="ORF">HINF_LOCUS6126</name>
</gene>
<keyword evidence="5" id="KW-1185">Reference proteome</keyword>
<name>A0AA86TNZ6_9EUKA</name>
<comment type="caution">
    <text evidence="3">The sequence shown here is derived from an EMBL/GenBank/DDBJ whole genome shotgun (WGS) entry which is preliminary data.</text>
</comment>
<proteinExistence type="predicted"/>
<evidence type="ECO:0000313" key="5">
    <source>
        <dbReference type="Proteomes" id="UP001642409"/>
    </source>
</evidence>
<reference evidence="4 5" key="2">
    <citation type="submission" date="2024-07" db="EMBL/GenBank/DDBJ databases">
        <authorList>
            <person name="Akdeniz Z."/>
        </authorList>
    </citation>
    <scope>NUCLEOTIDE SEQUENCE [LARGE SCALE GENOMIC DNA]</scope>
</reference>
<sequence>MEQKQFLLKQHQQQLNAHQKRNDFFETHFDVNQYHKGDSELPKREQQFSSPPKEAPLTQQYELTKRGKRAVDHRDAFKIDPKQKNVVQVKLYEDPKVESSQKFDQVSYQSRSRYLSDISANPLKDSLYGGTYGGKFE</sequence>
<dbReference type="EMBL" id="CAXDID020000012">
    <property type="protein sequence ID" value="CAL5980345.1"/>
    <property type="molecule type" value="Genomic_DNA"/>
</dbReference>
<evidence type="ECO:0000313" key="4">
    <source>
        <dbReference type="EMBL" id="CAL5980345.1"/>
    </source>
</evidence>